<dbReference type="InterPro" id="IPR030381">
    <property type="entry name" value="G_DYNAMIN_dom"/>
</dbReference>
<dbReference type="InterPro" id="IPR027417">
    <property type="entry name" value="P-loop_NTPase"/>
</dbReference>
<dbReference type="Proteomes" id="UP000013827">
    <property type="component" value="Unassembled WGS sequence"/>
</dbReference>
<feature type="compositionally biased region" description="Low complexity" evidence="2">
    <location>
        <begin position="606"/>
        <end position="635"/>
    </location>
</feature>
<evidence type="ECO:0000259" key="3">
    <source>
        <dbReference type="PROSITE" id="PS51718"/>
    </source>
</evidence>
<dbReference type="GeneID" id="17275256"/>
<feature type="region of interest" description="Disordered" evidence="2">
    <location>
        <begin position="401"/>
        <end position="461"/>
    </location>
</feature>
<evidence type="ECO:0000256" key="1">
    <source>
        <dbReference type="ARBA" id="ARBA00004481"/>
    </source>
</evidence>
<dbReference type="Pfam" id="PF18150">
    <property type="entry name" value="DUF5600"/>
    <property type="match status" value="1"/>
</dbReference>
<dbReference type="InterPro" id="IPR040990">
    <property type="entry name" value="DUF5600"/>
</dbReference>
<dbReference type="GO" id="GO:0005525">
    <property type="term" value="F:GTP binding"/>
    <property type="evidence" value="ECO:0007669"/>
    <property type="project" value="InterPro"/>
</dbReference>
<dbReference type="PROSITE" id="PS51718">
    <property type="entry name" value="G_DYNAMIN_2"/>
    <property type="match status" value="1"/>
</dbReference>
<feature type="region of interest" description="Disordered" evidence="2">
    <location>
        <begin position="589"/>
        <end position="645"/>
    </location>
</feature>
<sequence length="667" mass="71054">MAEPALSDAWFEAKPMVLLIGQYSVGKTSFINYLLGRGFAGSRVGPEMTTDRFVAVMYGDAEKTTPGNALTSQPDTPFHSLKKYGTNFLNRLEAAALPSPILKRVTLVDSPGVLSGEKQRDRGYDYNGVVTWFAQHSDRILLLFDAYKLDLSDEFKDVMKLIQAYDKKVRVVLNKADGVSPQDLMRVYGALMWNVGGVIPSAEVPRVYIGSFWDRPWQNTGMLDLMEAEENDLIEDLVTMPQNNVMNKINEIARRARVVEAHTHLLAHLRAKVVAKWYGKREEQARLCTPEGLLAAYEQVQREHDLSRGDFPLPSRMASVLRAYDFTDFYKPSVERSKKLKALRELTECDIPELITRLHSVQQRRQASVASKASIVEGFRPLRNVRPPPPEHLFEKKLERQAGVAQPSVQTEPVQAEEPSVEGISPPPQQLPPGGWGAPGMTAPPSPAQHGLGAAAAGEAPRAGFGQAPGFASPGLGSSPAGLANSGLASGLLGAFRSAKDALASAIADEEPPAGQHGFPPQAGFGQGLAYPPQQAHPACTSGVATRTKACSLGFGGDGAAEQRHDAALAAHAPPPDLDGRWALDVASGVGMPSGAEPSHAESHAAPRAPLPAAGASEPEPQAAPEEAHAAAEGAAPPPAPAMAPVAVPHACQLPAGGGAHVTSFRT</sequence>
<dbReference type="Gene3D" id="3.40.50.300">
    <property type="entry name" value="P-loop containing nucleotide triphosphate hydrolases"/>
    <property type="match status" value="1"/>
</dbReference>
<dbReference type="Pfam" id="PF00350">
    <property type="entry name" value="Dynamin_N"/>
    <property type="match status" value="1"/>
</dbReference>
<evidence type="ECO:0000313" key="4">
    <source>
        <dbReference type="EnsemblProtists" id="EOD29982"/>
    </source>
</evidence>
<dbReference type="InterPro" id="IPR051943">
    <property type="entry name" value="TRAFAC_Dynamin-like_GTPase"/>
</dbReference>
<comment type="subcellular location">
    <subcellularLocation>
        <location evidence="1">Endosome membrane</location>
        <topology evidence="1">Peripheral membrane protein</topology>
    </subcellularLocation>
</comment>
<dbReference type="PANTHER" id="PTHR43681">
    <property type="entry name" value="TRANSMEMBRANE GTPASE FZO"/>
    <property type="match status" value="1"/>
</dbReference>
<dbReference type="PANTHER" id="PTHR43681:SF1">
    <property type="entry name" value="SARCALUMENIN"/>
    <property type="match status" value="1"/>
</dbReference>
<organism evidence="4 5">
    <name type="scientific">Emiliania huxleyi (strain CCMP1516)</name>
    <dbReference type="NCBI Taxonomy" id="280463"/>
    <lineage>
        <taxon>Eukaryota</taxon>
        <taxon>Haptista</taxon>
        <taxon>Haptophyta</taxon>
        <taxon>Prymnesiophyceae</taxon>
        <taxon>Isochrysidales</taxon>
        <taxon>Noelaerhabdaceae</taxon>
        <taxon>Emiliania</taxon>
    </lineage>
</organism>
<dbReference type="AlphaFoldDB" id="A0A0D3K2J7"/>
<dbReference type="OMA" id="FEADQES"/>
<dbReference type="KEGG" id="ehx:EMIHUDRAFT_449725"/>
<dbReference type="RefSeq" id="XP_005782411.1">
    <property type="nucleotide sequence ID" value="XM_005782354.1"/>
</dbReference>
<reference evidence="5" key="1">
    <citation type="journal article" date="2013" name="Nature">
        <title>Pan genome of the phytoplankton Emiliania underpins its global distribution.</title>
        <authorList>
            <person name="Read B.A."/>
            <person name="Kegel J."/>
            <person name="Klute M.J."/>
            <person name="Kuo A."/>
            <person name="Lefebvre S.C."/>
            <person name="Maumus F."/>
            <person name="Mayer C."/>
            <person name="Miller J."/>
            <person name="Monier A."/>
            <person name="Salamov A."/>
            <person name="Young J."/>
            <person name="Aguilar M."/>
            <person name="Claverie J.M."/>
            <person name="Frickenhaus S."/>
            <person name="Gonzalez K."/>
            <person name="Herman E.K."/>
            <person name="Lin Y.C."/>
            <person name="Napier J."/>
            <person name="Ogata H."/>
            <person name="Sarno A.F."/>
            <person name="Shmutz J."/>
            <person name="Schroeder D."/>
            <person name="de Vargas C."/>
            <person name="Verret F."/>
            <person name="von Dassow P."/>
            <person name="Valentin K."/>
            <person name="Van de Peer Y."/>
            <person name="Wheeler G."/>
            <person name="Dacks J.B."/>
            <person name="Delwiche C.F."/>
            <person name="Dyhrman S.T."/>
            <person name="Glockner G."/>
            <person name="John U."/>
            <person name="Richards T."/>
            <person name="Worden A.Z."/>
            <person name="Zhang X."/>
            <person name="Grigoriev I.V."/>
            <person name="Allen A.E."/>
            <person name="Bidle K."/>
            <person name="Borodovsky M."/>
            <person name="Bowler C."/>
            <person name="Brownlee C."/>
            <person name="Cock J.M."/>
            <person name="Elias M."/>
            <person name="Gladyshev V.N."/>
            <person name="Groth M."/>
            <person name="Guda C."/>
            <person name="Hadaegh A."/>
            <person name="Iglesias-Rodriguez M.D."/>
            <person name="Jenkins J."/>
            <person name="Jones B.M."/>
            <person name="Lawson T."/>
            <person name="Leese F."/>
            <person name="Lindquist E."/>
            <person name="Lobanov A."/>
            <person name="Lomsadze A."/>
            <person name="Malik S.B."/>
            <person name="Marsh M.E."/>
            <person name="Mackinder L."/>
            <person name="Mock T."/>
            <person name="Mueller-Roeber B."/>
            <person name="Pagarete A."/>
            <person name="Parker M."/>
            <person name="Probert I."/>
            <person name="Quesneville H."/>
            <person name="Raines C."/>
            <person name="Rensing S.A."/>
            <person name="Riano-Pachon D.M."/>
            <person name="Richier S."/>
            <person name="Rokitta S."/>
            <person name="Shiraiwa Y."/>
            <person name="Soanes D.M."/>
            <person name="van der Giezen M."/>
            <person name="Wahlund T.M."/>
            <person name="Williams B."/>
            <person name="Wilson W."/>
            <person name="Wolfe G."/>
            <person name="Wurch L.L."/>
        </authorList>
    </citation>
    <scope>NUCLEOTIDE SEQUENCE</scope>
</reference>
<evidence type="ECO:0000256" key="2">
    <source>
        <dbReference type="SAM" id="MobiDB-lite"/>
    </source>
</evidence>
<protein>
    <recommendedName>
        <fullName evidence="3">Dynamin-type G domain-containing protein</fullName>
    </recommendedName>
</protein>
<feature type="compositionally biased region" description="Low complexity" evidence="2">
    <location>
        <begin position="448"/>
        <end position="461"/>
    </location>
</feature>
<dbReference type="CDD" id="cd09913">
    <property type="entry name" value="EHD"/>
    <property type="match status" value="1"/>
</dbReference>
<keyword evidence="5" id="KW-1185">Reference proteome</keyword>
<name>A0A0D3K2J7_EMIH1</name>
<dbReference type="eggNOG" id="KOG1954">
    <property type="taxonomic scope" value="Eukaryota"/>
</dbReference>
<feature type="region of interest" description="Disordered" evidence="2">
    <location>
        <begin position="510"/>
        <end position="540"/>
    </location>
</feature>
<dbReference type="PaxDb" id="2903-EOD29982"/>
<dbReference type="SUPFAM" id="SSF52540">
    <property type="entry name" value="P-loop containing nucleoside triphosphate hydrolases"/>
    <property type="match status" value="1"/>
</dbReference>
<dbReference type="Gene3D" id="1.10.268.20">
    <property type="match status" value="1"/>
</dbReference>
<evidence type="ECO:0000313" key="5">
    <source>
        <dbReference type="Proteomes" id="UP000013827"/>
    </source>
</evidence>
<proteinExistence type="predicted"/>
<accession>A0A0D3K2J7</accession>
<dbReference type="InterPro" id="IPR045063">
    <property type="entry name" value="Dynamin_N"/>
</dbReference>
<dbReference type="HOGENOM" id="CLU_411879_0_0_1"/>
<dbReference type="EnsemblProtists" id="EOD29982">
    <property type="protein sequence ID" value="EOD29982"/>
    <property type="gene ID" value="EMIHUDRAFT_449725"/>
</dbReference>
<feature type="domain" description="Dynamin-type G" evidence="3">
    <location>
        <begin position="11"/>
        <end position="246"/>
    </location>
</feature>
<reference evidence="4" key="2">
    <citation type="submission" date="2024-10" db="UniProtKB">
        <authorList>
            <consortium name="EnsemblProtists"/>
        </authorList>
    </citation>
    <scope>IDENTIFICATION</scope>
</reference>
<dbReference type="STRING" id="2903.R1D4Q6"/>
<dbReference type="GO" id="GO:0010008">
    <property type="term" value="C:endosome membrane"/>
    <property type="evidence" value="ECO:0007669"/>
    <property type="project" value="UniProtKB-SubCell"/>
</dbReference>